<dbReference type="Proteomes" id="UP001174997">
    <property type="component" value="Unassembled WGS sequence"/>
</dbReference>
<keyword evidence="9" id="KW-1185">Reference proteome</keyword>
<keyword evidence="5" id="KW-0539">Nucleus</keyword>
<dbReference type="GO" id="GO:0000981">
    <property type="term" value="F:DNA-binding transcription factor activity, RNA polymerase II-specific"/>
    <property type="evidence" value="ECO:0007669"/>
    <property type="project" value="InterPro"/>
</dbReference>
<accession>A0AA40D8U4</accession>
<dbReference type="AlphaFoldDB" id="A0AA40D8U4"/>
<proteinExistence type="predicted"/>
<sequence>MAQQMDVAEANNWSDTNTVLDFERLLDFGVVATTDSAKATSKPLACARCHGQKLRCVRSKTSDGRVCDRCLSAGVDCVNRQPQRIGRPADITMRHSRRGSKSHAHDYPSAGRRRQRSTMTSSASLSPADMTMENSSSNILFEVDGWTWPDPSEVQNPMLTAPLTTTDSSSSTPPQASTTGLTSYAGSLGSLGSLSSLSSLASVGSPSRLIPSLEDLASLFPCSIDAGSLNSHESPDLLEEAPMDDPVEHLSRLHLELYQCLVTVRSVEKMKKDRLRQTPEEPGRHIDTSWSENLFRTTERFIEVLRAYVGTDDLASTGNHSPAVSMSEQGMDIDSKGAGSHVDTATGLLIVSCYTRLLQIFDVVVFVVETFKDMDCPGSYVQVRFGSFAPATNKSLQARILGQYVLHLLEGVSEAAERATASRQPYARAVAEVRRSEAKLKERILTTLH</sequence>
<keyword evidence="3" id="KW-0238">DNA-binding</keyword>
<dbReference type="GO" id="GO:0005634">
    <property type="term" value="C:nucleus"/>
    <property type="evidence" value="ECO:0007669"/>
    <property type="project" value="UniProtKB-SubCell"/>
</dbReference>
<feature type="compositionally biased region" description="Low complexity" evidence="6">
    <location>
        <begin position="159"/>
        <end position="181"/>
    </location>
</feature>
<evidence type="ECO:0000256" key="5">
    <source>
        <dbReference type="ARBA" id="ARBA00023242"/>
    </source>
</evidence>
<evidence type="ECO:0000313" key="9">
    <source>
        <dbReference type="Proteomes" id="UP001174997"/>
    </source>
</evidence>
<feature type="domain" description="Zn(2)-C6 fungal-type" evidence="7">
    <location>
        <begin position="45"/>
        <end position="77"/>
    </location>
</feature>
<keyword evidence="4" id="KW-0804">Transcription</keyword>
<dbReference type="InterPro" id="IPR001138">
    <property type="entry name" value="Zn2Cys6_DnaBD"/>
</dbReference>
<reference evidence="8" key="1">
    <citation type="submission" date="2023-06" db="EMBL/GenBank/DDBJ databases">
        <title>Genome-scale phylogeny and comparative genomics of the fungal order Sordariales.</title>
        <authorList>
            <consortium name="Lawrence Berkeley National Laboratory"/>
            <person name="Hensen N."/>
            <person name="Bonometti L."/>
            <person name="Westerberg I."/>
            <person name="Brannstrom I.O."/>
            <person name="Guillou S."/>
            <person name="Cros-Aarteil S."/>
            <person name="Calhoun S."/>
            <person name="Haridas S."/>
            <person name="Kuo A."/>
            <person name="Mondo S."/>
            <person name="Pangilinan J."/>
            <person name="Riley R."/>
            <person name="Labutti K."/>
            <person name="Andreopoulos B."/>
            <person name="Lipzen A."/>
            <person name="Chen C."/>
            <person name="Yanf M."/>
            <person name="Daum C."/>
            <person name="Ng V."/>
            <person name="Clum A."/>
            <person name="Steindorff A."/>
            <person name="Ohm R."/>
            <person name="Martin F."/>
            <person name="Silar P."/>
            <person name="Natvig D."/>
            <person name="Lalanne C."/>
            <person name="Gautier V."/>
            <person name="Ament-Velasquez S.L."/>
            <person name="Kruys A."/>
            <person name="Hutchinson M.I."/>
            <person name="Powell A.J."/>
            <person name="Barry K."/>
            <person name="Miller A.N."/>
            <person name="Grigoriev I.V."/>
            <person name="Debuchy R."/>
            <person name="Gladieux P."/>
            <person name="Thoren M.H."/>
            <person name="Johannesson H."/>
        </authorList>
    </citation>
    <scope>NUCLEOTIDE SEQUENCE</scope>
    <source>
        <strain evidence="8">CBS 307.81</strain>
    </source>
</reference>
<evidence type="ECO:0000256" key="1">
    <source>
        <dbReference type="ARBA" id="ARBA00004123"/>
    </source>
</evidence>
<dbReference type="Gene3D" id="4.10.240.10">
    <property type="entry name" value="Zn(2)-C6 fungal-type DNA-binding domain"/>
    <property type="match status" value="1"/>
</dbReference>
<dbReference type="GO" id="GO:0000976">
    <property type="term" value="F:transcription cis-regulatory region binding"/>
    <property type="evidence" value="ECO:0007669"/>
    <property type="project" value="TreeGrafter"/>
</dbReference>
<dbReference type="PANTHER" id="PTHR31845:SF17">
    <property type="entry name" value="ZN(II)2CYS6 TRANSCRIPTION FACTOR (EUROFUNG)"/>
    <property type="match status" value="1"/>
</dbReference>
<evidence type="ECO:0000256" key="3">
    <source>
        <dbReference type="ARBA" id="ARBA00023125"/>
    </source>
</evidence>
<dbReference type="GO" id="GO:0008270">
    <property type="term" value="F:zinc ion binding"/>
    <property type="evidence" value="ECO:0007669"/>
    <property type="project" value="InterPro"/>
</dbReference>
<dbReference type="InterPro" id="IPR051089">
    <property type="entry name" value="prtT"/>
</dbReference>
<comment type="subcellular location">
    <subcellularLocation>
        <location evidence="1">Nucleus</location>
    </subcellularLocation>
</comment>
<dbReference type="EMBL" id="JAULSY010000120">
    <property type="protein sequence ID" value="KAK0664509.1"/>
    <property type="molecule type" value="Genomic_DNA"/>
</dbReference>
<evidence type="ECO:0000256" key="6">
    <source>
        <dbReference type="SAM" id="MobiDB-lite"/>
    </source>
</evidence>
<dbReference type="SUPFAM" id="SSF57701">
    <property type="entry name" value="Zn2/Cys6 DNA-binding domain"/>
    <property type="match status" value="1"/>
</dbReference>
<dbReference type="PROSITE" id="PS00463">
    <property type="entry name" value="ZN2_CY6_FUNGAL_1"/>
    <property type="match status" value="1"/>
</dbReference>
<gene>
    <name evidence="8" type="ORF">QBC41DRAFT_328553</name>
</gene>
<name>A0AA40D8U4_9PEZI</name>
<evidence type="ECO:0000256" key="4">
    <source>
        <dbReference type="ARBA" id="ARBA00023163"/>
    </source>
</evidence>
<dbReference type="CDD" id="cd00067">
    <property type="entry name" value="GAL4"/>
    <property type="match status" value="1"/>
</dbReference>
<dbReference type="InterPro" id="IPR036864">
    <property type="entry name" value="Zn2-C6_fun-type_DNA-bd_sf"/>
</dbReference>
<keyword evidence="2" id="KW-0805">Transcription regulation</keyword>
<evidence type="ECO:0000313" key="8">
    <source>
        <dbReference type="EMBL" id="KAK0664509.1"/>
    </source>
</evidence>
<evidence type="ECO:0000259" key="7">
    <source>
        <dbReference type="PROSITE" id="PS00463"/>
    </source>
</evidence>
<organism evidence="8 9">
    <name type="scientific">Cercophora samala</name>
    <dbReference type="NCBI Taxonomy" id="330535"/>
    <lineage>
        <taxon>Eukaryota</taxon>
        <taxon>Fungi</taxon>
        <taxon>Dikarya</taxon>
        <taxon>Ascomycota</taxon>
        <taxon>Pezizomycotina</taxon>
        <taxon>Sordariomycetes</taxon>
        <taxon>Sordariomycetidae</taxon>
        <taxon>Sordariales</taxon>
        <taxon>Lasiosphaeriaceae</taxon>
        <taxon>Cercophora</taxon>
    </lineage>
</organism>
<dbReference type="PANTHER" id="PTHR31845">
    <property type="entry name" value="FINGER DOMAIN PROTEIN, PUTATIVE-RELATED"/>
    <property type="match status" value="1"/>
</dbReference>
<comment type="caution">
    <text evidence="8">The sequence shown here is derived from an EMBL/GenBank/DDBJ whole genome shotgun (WGS) entry which is preliminary data.</text>
</comment>
<feature type="region of interest" description="Disordered" evidence="6">
    <location>
        <begin position="151"/>
        <end position="181"/>
    </location>
</feature>
<feature type="region of interest" description="Disordered" evidence="6">
    <location>
        <begin position="93"/>
        <end position="131"/>
    </location>
</feature>
<protein>
    <recommendedName>
        <fullName evidence="7">Zn(2)-C6 fungal-type domain-containing protein</fullName>
    </recommendedName>
</protein>
<evidence type="ECO:0000256" key="2">
    <source>
        <dbReference type="ARBA" id="ARBA00023015"/>
    </source>
</evidence>